<dbReference type="Gene3D" id="1.10.510.10">
    <property type="entry name" value="Transferase(Phosphotransferase) domain 1"/>
    <property type="match status" value="1"/>
</dbReference>
<gene>
    <name evidence="3" type="ORF">D9615_010246</name>
</gene>
<dbReference type="GO" id="GO:0005524">
    <property type="term" value="F:ATP binding"/>
    <property type="evidence" value="ECO:0007669"/>
    <property type="project" value="InterPro"/>
</dbReference>
<accession>A0A8H5LU43</accession>
<dbReference type="EMBL" id="JAACJP010000055">
    <property type="protein sequence ID" value="KAF5369652.1"/>
    <property type="molecule type" value="Genomic_DNA"/>
</dbReference>
<reference evidence="3 4" key="1">
    <citation type="journal article" date="2020" name="ISME J.">
        <title>Uncovering the hidden diversity of litter-decomposition mechanisms in mushroom-forming fungi.</title>
        <authorList>
            <person name="Floudas D."/>
            <person name="Bentzer J."/>
            <person name="Ahren D."/>
            <person name="Johansson T."/>
            <person name="Persson P."/>
            <person name="Tunlid A."/>
        </authorList>
    </citation>
    <scope>NUCLEOTIDE SEQUENCE [LARGE SCALE GENOMIC DNA]</scope>
    <source>
        <strain evidence="3 4">CBS 661.87</strain>
    </source>
</reference>
<feature type="compositionally biased region" description="Basic and acidic residues" evidence="1">
    <location>
        <begin position="225"/>
        <end position="238"/>
    </location>
</feature>
<feature type="region of interest" description="Disordered" evidence="1">
    <location>
        <begin position="647"/>
        <end position="709"/>
    </location>
</feature>
<dbReference type="InterPro" id="IPR011009">
    <property type="entry name" value="Kinase-like_dom_sf"/>
</dbReference>
<evidence type="ECO:0000256" key="1">
    <source>
        <dbReference type="SAM" id="MobiDB-lite"/>
    </source>
</evidence>
<protein>
    <recommendedName>
        <fullName evidence="2">Protein kinase domain-containing protein</fullName>
    </recommendedName>
</protein>
<dbReference type="Pfam" id="PF00069">
    <property type="entry name" value="Pkinase"/>
    <property type="match status" value="1"/>
</dbReference>
<evidence type="ECO:0000313" key="4">
    <source>
        <dbReference type="Proteomes" id="UP000565441"/>
    </source>
</evidence>
<dbReference type="SMART" id="SM00220">
    <property type="entry name" value="S_TKc"/>
    <property type="match status" value="1"/>
</dbReference>
<evidence type="ECO:0000259" key="2">
    <source>
        <dbReference type="PROSITE" id="PS50011"/>
    </source>
</evidence>
<evidence type="ECO:0000313" key="3">
    <source>
        <dbReference type="EMBL" id="KAF5369652.1"/>
    </source>
</evidence>
<organism evidence="3 4">
    <name type="scientific">Tricholomella constricta</name>
    <dbReference type="NCBI Taxonomy" id="117010"/>
    <lineage>
        <taxon>Eukaryota</taxon>
        <taxon>Fungi</taxon>
        <taxon>Dikarya</taxon>
        <taxon>Basidiomycota</taxon>
        <taxon>Agaricomycotina</taxon>
        <taxon>Agaricomycetes</taxon>
        <taxon>Agaricomycetidae</taxon>
        <taxon>Agaricales</taxon>
        <taxon>Tricholomatineae</taxon>
        <taxon>Lyophyllaceae</taxon>
        <taxon>Tricholomella</taxon>
    </lineage>
</organism>
<dbReference type="GO" id="GO:0004672">
    <property type="term" value="F:protein kinase activity"/>
    <property type="evidence" value="ECO:0007669"/>
    <property type="project" value="InterPro"/>
</dbReference>
<comment type="caution">
    <text evidence="3">The sequence shown here is derived from an EMBL/GenBank/DDBJ whole genome shotgun (WGS) entry which is preliminary data.</text>
</comment>
<dbReference type="InterPro" id="IPR000719">
    <property type="entry name" value="Prot_kinase_dom"/>
</dbReference>
<sequence length="709" mass="79454">MPEADSTYHILPQTPGRTTYAQKCRAPVPGYMVCTARRQDIAINKGTRRPPAVGHARRSVSLTGIPRKLRVQPVTNRCERRRAAISENNCALLPGFDIYSSTAFARTWMADLSCMAVEAVNVDSKIEIEEELSDALGDQVKSDLRQLRRRYPALAYWAIFFISQEAEDLLKDLDRIVLCAGFDHQQCRTAGYRAPPTFSATILDAPTIPWGVPISSTPHPPSSTPEHHSDVPRSDPSRAKIYRPLRRSNRIGAKVENDGAKKARKRSDAARKIAQHQANDSSWPIVTIPGREAARPMADLFLLRAWAQSVERDSTFIVFNCGNFERIGFRHRASQTLYLTDLIDVVNCESPAYGHIQTGLYMSIVQDAIERMKQHQAKEELALPKTLKRQRSMATSLPSKRYKTRAAMVKEINEAQMERENFELVKKYAATRCLALIELRYGVYNSPAPASFVRSKTRRKTRYKSDEYLSIILTSEIASGATGVAHVAELKVLVAGRTLSSAAVVKLAFEPEQIQRLRHEFSIFQHLKSRGVVEGIPFIFGLFEDVETDALALVMTHVGTCLLTLWPNFRDMKLKLPEAARTSFLRVMSSIHQAGVLHMDIRPENLTISGNDQAAIIDFDQAELNHSEGAKRREMRHLTALLNGSYRPPGVLLSGQTTPEQKTPERKTPTRRKASLEPVAESDYENLDDKIEITGDAVDDHNSSGKNNS</sequence>
<dbReference type="PROSITE" id="PS50011">
    <property type="entry name" value="PROTEIN_KINASE_DOM"/>
    <property type="match status" value="1"/>
</dbReference>
<feature type="region of interest" description="Disordered" evidence="1">
    <location>
        <begin position="212"/>
        <end position="239"/>
    </location>
</feature>
<dbReference type="OrthoDB" id="2521594at2759"/>
<feature type="compositionally biased region" description="Basic and acidic residues" evidence="1">
    <location>
        <begin position="687"/>
        <end position="703"/>
    </location>
</feature>
<keyword evidence="4" id="KW-1185">Reference proteome</keyword>
<name>A0A8H5LU43_9AGAR</name>
<dbReference type="AlphaFoldDB" id="A0A8H5LU43"/>
<feature type="region of interest" description="Disordered" evidence="1">
    <location>
        <begin position="257"/>
        <end position="276"/>
    </location>
</feature>
<dbReference type="SUPFAM" id="SSF56112">
    <property type="entry name" value="Protein kinase-like (PK-like)"/>
    <property type="match status" value="1"/>
</dbReference>
<proteinExistence type="predicted"/>
<dbReference type="Proteomes" id="UP000565441">
    <property type="component" value="Unassembled WGS sequence"/>
</dbReference>
<feature type="compositionally biased region" description="Basic and acidic residues" evidence="1">
    <location>
        <begin position="257"/>
        <end position="271"/>
    </location>
</feature>
<feature type="domain" description="Protein kinase" evidence="2">
    <location>
        <begin position="471"/>
        <end position="709"/>
    </location>
</feature>